<keyword evidence="2" id="KW-0732">Signal</keyword>
<feature type="signal peptide" evidence="2">
    <location>
        <begin position="1"/>
        <end position="27"/>
    </location>
</feature>
<gene>
    <name evidence="3" type="ORF">Thpro_021027</name>
</gene>
<dbReference type="AlphaFoldDB" id="A0A1A6C5Z1"/>
<accession>A0A1A6C5Z1</accession>
<protein>
    <submittedName>
        <fullName evidence="3">Uncharacterized protein</fullName>
    </submittedName>
</protein>
<keyword evidence="4" id="KW-1185">Reference proteome</keyword>
<feature type="region of interest" description="Disordered" evidence="1">
    <location>
        <begin position="99"/>
        <end position="118"/>
    </location>
</feature>
<evidence type="ECO:0000256" key="2">
    <source>
        <dbReference type="SAM" id="SignalP"/>
    </source>
</evidence>
<dbReference type="EMBL" id="JQSG02000002">
    <property type="protein sequence ID" value="OBS09977.1"/>
    <property type="molecule type" value="Genomic_DNA"/>
</dbReference>
<sequence length="118" mass="13981">MPNKMQRIILAAGVGALLMGSSLAARADDDGGVWFGVHMGPVHAWVAPPPVVVVRPPVRVYDYPYRYHDRREDRREARRAWRRHEWREHHRRIWRGDDDHRDYGYGYGYGRPGDRYRD</sequence>
<proteinExistence type="predicted"/>
<organism evidence="3 4">
    <name type="scientific">Acidihalobacter prosperus</name>
    <dbReference type="NCBI Taxonomy" id="160660"/>
    <lineage>
        <taxon>Bacteria</taxon>
        <taxon>Pseudomonadati</taxon>
        <taxon>Pseudomonadota</taxon>
        <taxon>Gammaproteobacteria</taxon>
        <taxon>Chromatiales</taxon>
        <taxon>Ectothiorhodospiraceae</taxon>
        <taxon>Acidihalobacter</taxon>
    </lineage>
</organism>
<name>A0A1A6C5Z1_9GAMM</name>
<dbReference type="RefSeq" id="WP_038089396.1">
    <property type="nucleotide sequence ID" value="NZ_JQSG02000002.1"/>
</dbReference>
<evidence type="ECO:0000313" key="4">
    <source>
        <dbReference type="Proteomes" id="UP000029273"/>
    </source>
</evidence>
<dbReference type="OrthoDB" id="10016632at2"/>
<reference evidence="3 4" key="1">
    <citation type="journal article" date="2014" name="Genome Announc.">
        <title>Draft Genome Sequence of the Iron-Oxidizing, Acidophilic, and Halotolerant 'Thiobacillus prosperus' Type Strain DSM 5130.</title>
        <authorList>
            <person name="Ossandon F.J."/>
            <person name="Cardenas J.P."/>
            <person name="Corbett M."/>
            <person name="Quatrini R."/>
            <person name="Holmes D.S."/>
            <person name="Watkin E."/>
        </authorList>
    </citation>
    <scope>NUCLEOTIDE SEQUENCE [LARGE SCALE GENOMIC DNA]</scope>
    <source>
        <strain evidence="3 4">DSM 5130</strain>
    </source>
</reference>
<evidence type="ECO:0000256" key="1">
    <source>
        <dbReference type="SAM" id="MobiDB-lite"/>
    </source>
</evidence>
<comment type="caution">
    <text evidence="3">The sequence shown here is derived from an EMBL/GenBank/DDBJ whole genome shotgun (WGS) entry which is preliminary data.</text>
</comment>
<feature type="chain" id="PRO_5008343268" evidence="2">
    <location>
        <begin position="28"/>
        <end position="118"/>
    </location>
</feature>
<evidence type="ECO:0000313" key="3">
    <source>
        <dbReference type="EMBL" id="OBS09977.1"/>
    </source>
</evidence>
<dbReference type="Proteomes" id="UP000029273">
    <property type="component" value="Unassembled WGS sequence"/>
</dbReference>